<dbReference type="Gene3D" id="3.30.413.10">
    <property type="entry name" value="Sulfite Reductase Hemoprotein, domain 1"/>
    <property type="match status" value="1"/>
</dbReference>
<dbReference type="GO" id="GO:0051539">
    <property type="term" value="F:4 iron, 4 sulfur cluster binding"/>
    <property type="evidence" value="ECO:0007669"/>
    <property type="project" value="UniProtKB-KW"/>
</dbReference>
<evidence type="ECO:0000256" key="1">
    <source>
        <dbReference type="ARBA" id="ARBA00022485"/>
    </source>
</evidence>
<dbReference type="PANTHER" id="PTHR32439:SF9">
    <property type="entry name" value="BLR3264 PROTEIN"/>
    <property type="match status" value="1"/>
</dbReference>
<dbReference type="GO" id="GO:0046872">
    <property type="term" value="F:metal ion binding"/>
    <property type="evidence" value="ECO:0007669"/>
    <property type="project" value="UniProtKB-KW"/>
</dbReference>
<comment type="caution">
    <text evidence="8">The sequence shown here is derived from an EMBL/GenBank/DDBJ whole genome shotgun (WGS) entry which is preliminary data.</text>
</comment>
<dbReference type="PANTHER" id="PTHR32439">
    <property type="entry name" value="FERREDOXIN--NITRITE REDUCTASE, CHLOROPLASTIC"/>
    <property type="match status" value="1"/>
</dbReference>
<dbReference type="OrthoDB" id="105450at2"/>
<gene>
    <name evidence="8" type="ORF">EFK50_21025</name>
</gene>
<dbReference type="SUPFAM" id="SSF55124">
    <property type="entry name" value="Nitrite/Sulfite reductase N-terminal domain-like"/>
    <property type="match status" value="1"/>
</dbReference>
<dbReference type="InterPro" id="IPR005117">
    <property type="entry name" value="NiRdtase/SiRdtase_haem-b_fer"/>
</dbReference>
<dbReference type="Pfam" id="PF03460">
    <property type="entry name" value="NIR_SIR_ferr"/>
    <property type="match status" value="1"/>
</dbReference>
<evidence type="ECO:0000256" key="5">
    <source>
        <dbReference type="ARBA" id="ARBA00023004"/>
    </source>
</evidence>
<protein>
    <submittedName>
        <fullName evidence="8">Nitrite reductase</fullName>
    </submittedName>
</protein>
<evidence type="ECO:0000259" key="7">
    <source>
        <dbReference type="Pfam" id="PF03460"/>
    </source>
</evidence>
<feature type="domain" description="Nitrite/Sulfite reductase ferredoxin-like" evidence="7">
    <location>
        <begin position="24"/>
        <end position="75"/>
    </location>
</feature>
<proteinExistence type="predicted"/>
<evidence type="ECO:0000313" key="8">
    <source>
        <dbReference type="EMBL" id="RNL60780.1"/>
    </source>
</evidence>
<keyword evidence="2" id="KW-0349">Heme</keyword>
<evidence type="ECO:0000256" key="4">
    <source>
        <dbReference type="ARBA" id="ARBA00023002"/>
    </source>
</evidence>
<accession>A0A3N0CBF4</accession>
<organism evidence="8 9">
    <name type="scientific">Nocardioides marmoriginsengisoli</name>
    <dbReference type="NCBI Taxonomy" id="661483"/>
    <lineage>
        <taxon>Bacteria</taxon>
        <taxon>Bacillati</taxon>
        <taxon>Actinomycetota</taxon>
        <taxon>Actinomycetes</taxon>
        <taxon>Propionibacteriales</taxon>
        <taxon>Nocardioidaceae</taxon>
        <taxon>Nocardioides</taxon>
    </lineage>
</organism>
<keyword evidence="1" id="KW-0004">4Fe-4S</keyword>
<name>A0A3N0CBF4_9ACTN</name>
<dbReference type="InterPro" id="IPR051329">
    <property type="entry name" value="NIR_SIR_4Fe-4S"/>
</dbReference>
<sequence>MVTDPSPRTRGDLCPGALRPWPAEDGGLVRLRVVGGRIALAGLRELAAVSARYGDGNVHLTGRANLQVRALPLEDGALPAEVVEAITATGLLPHPSHELVRNVMVSPLSGISGGVADQQPVARAFDELLCADTALSRLPGRFLVVLDDGRGDVQGRRQDLGAMSVDAQHAQLRAGSTGWGEVVPLADVPDRLIALAHAFLGARGTGETAAWHVDELPEPLLDGTRDARTLRNSGPLPPGPFDGGIHQEIPDGVLTPELLASFDDLPAEHPLVVTGWNGIVVPD</sequence>
<keyword evidence="6" id="KW-0411">Iron-sulfur</keyword>
<keyword evidence="4" id="KW-0560">Oxidoreductase</keyword>
<evidence type="ECO:0000256" key="6">
    <source>
        <dbReference type="ARBA" id="ARBA00023014"/>
    </source>
</evidence>
<reference evidence="8 9" key="1">
    <citation type="submission" date="2018-11" db="EMBL/GenBank/DDBJ databases">
        <authorList>
            <person name="Li F."/>
        </authorList>
    </citation>
    <scope>NUCLEOTIDE SEQUENCE [LARGE SCALE GENOMIC DNA]</scope>
    <source>
        <strain evidence="8 9">Gsoil 097</strain>
    </source>
</reference>
<evidence type="ECO:0000256" key="3">
    <source>
        <dbReference type="ARBA" id="ARBA00022723"/>
    </source>
</evidence>
<dbReference type="Gene3D" id="3.90.480.10">
    <property type="entry name" value="Sulfite Reductase Hemoprotein,Domain 2"/>
    <property type="match status" value="1"/>
</dbReference>
<keyword evidence="3" id="KW-0479">Metal-binding</keyword>
<dbReference type="EMBL" id="RJSE01000009">
    <property type="protein sequence ID" value="RNL60780.1"/>
    <property type="molecule type" value="Genomic_DNA"/>
</dbReference>
<keyword evidence="9" id="KW-1185">Reference proteome</keyword>
<dbReference type="GO" id="GO:0016491">
    <property type="term" value="F:oxidoreductase activity"/>
    <property type="evidence" value="ECO:0007669"/>
    <property type="project" value="UniProtKB-KW"/>
</dbReference>
<dbReference type="Proteomes" id="UP000267128">
    <property type="component" value="Unassembled WGS sequence"/>
</dbReference>
<evidence type="ECO:0000256" key="2">
    <source>
        <dbReference type="ARBA" id="ARBA00022617"/>
    </source>
</evidence>
<dbReference type="AlphaFoldDB" id="A0A3N0CBF4"/>
<keyword evidence="5" id="KW-0408">Iron</keyword>
<dbReference type="InterPro" id="IPR036136">
    <property type="entry name" value="Nit/Sulf_reduc_fer-like_dom_sf"/>
</dbReference>
<dbReference type="SUPFAM" id="SSF56014">
    <property type="entry name" value="Nitrite and sulphite reductase 4Fe-4S domain-like"/>
    <property type="match status" value="1"/>
</dbReference>
<evidence type="ECO:0000313" key="9">
    <source>
        <dbReference type="Proteomes" id="UP000267128"/>
    </source>
</evidence>
<dbReference type="InterPro" id="IPR045854">
    <property type="entry name" value="NO2/SO3_Rdtase_4Fe4S_sf"/>
</dbReference>